<proteinExistence type="predicted"/>
<dbReference type="Proteomes" id="UP000289411">
    <property type="component" value="Unassembled WGS sequence"/>
</dbReference>
<keyword evidence="1" id="KW-0732">Signal</keyword>
<keyword evidence="3" id="KW-1185">Reference proteome</keyword>
<dbReference type="EMBL" id="QYBC01000009">
    <property type="protein sequence ID" value="RYB04743.1"/>
    <property type="molecule type" value="Genomic_DNA"/>
</dbReference>
<dbReference type="RefSeq" id="WP_129219502.1">
    <property type="nucleotide sequence ID" value="NZ_QYBC01000009.1"/>
</dbReference>
<reference evidence="2 3" key="1">
    <citation type="submission" date="2018-09" db="EMBL/GenBank/DDBJ databases">
        <authorList>
            <person name="Grouzdev D.S."/>
            <person name="Krutkina M.S."/>
        </authorList>
    </citation>
    <scope>NUCLEOTIDE SEQUENCE [LARGE SCALE GENOMIC DNA]</scope>
    <source>
        <strain evidence="2 3">RmlP001</strain>
    </source>
</reference>
<feature type="chain" id="PRO_5020250101" description="Histidine kinase" evidence="1">
    <location>
        <begin position="25"/>
        <end position="167"/>
    </location>
</feature>
<dbReference type="OrthoDB" id="7993061at2"/>
<name>A0A4Q2RGB8_9HYPH</name>
<evidence type="ECO:0008006" key="4">
    <source>
        <dbReference type="Google" id="ProtNLM"/>
    </source>
</evidence>
<feature type="signal peptide" evidence="1">
    <location>
        <begin position="1"/>
        <end position="24"/>
    </location>
</feature>
<evidence type="ECO:0000256" key="1">
    <source>
        <dbReference type="SAM" id="SignalP"/>
    </source>
</evidence>
<dbReference type="AlphaFoldDB" id="A0A4Q2RGB8"/>
<evidence type="ECO:0000313" key="2">
    <source>
        <dbReference type="EMBL" id="RYB04743.1"/>
    </source>
</evidence>
<sequence length="167" mass="17972">MRFDLSRSVAVAMVLTLAPMAAWAKSTTVNGITLDVPDGYKVSSSKRGVLVKSPDDEVDVWVETFEGADTQTLLGEHAAYWDKEKVDLHGNGITTTGKSGDANVSNTDFPDATWKGDPTVLRYSAIGPYGSKNKMVLVTYWASPGGDKDFGGAIQTMIGDIGFKFEK</sequence>
<organism evidence="2 3">
    <name type="scientific">Lichenibacterium ramalinae</name>
    <dbReference type="NCBI Taxonomy" id="2316527"/>
    <lineage>
        <taxon>Bacteria</taxon>
        <taxon>Pseudomonadati</taxon>
        <taxon>Pseudomonadota</taxon>
        <taxon>Alphaproteobacteria</taxon>
        <taxon>Hyphomicrobiales</taxon>
        <taxon>Lichenihabitantaceae</taxon>
        <taxon>Lichenibacterium</taxon>
    </lineage>
</organism>
<accession>A0A4Q2RGB8</accession>
<reference evidence="2 3" key="2">
    <citation type="submission" date="2019-02" db="EMBL/GenBank/DDBJ databases">
        <title>'Lichenibacterium ramalinii' gen. nov. sp. nov., 'Lichenibacterium minor' gen. nov. sp. nov.</title>
        <authorList>
            <person name="Pankratov T."/>
        </authorList>
    </citation>
    <scope>NUCLEOTIDE SEQUENCE [LARGE SCALE GENOMIC DNA]</scope>
    <source>
        <strain evidence="2 3">RmlP001</strain>
    </source>
</reference>
<evidence type="ECO:0000313" key="3">
    <source>
        <dbReference type="Proteomes" id="UP000289411"/>
    </source>
</evidence>
<protein>
    <recommendedName>
        <fullName evidence="4">Histidine kinase</fullName>
    </recommendedName>
</protein>
<comment type="caution">
    <text evidence="2">The sequence shown here is derived from an EMBL/GenBank/DDBJ whole genome shotgun (WGS) entry which is preliminary data.</text>
</comment>
<gene>
    <name evidence="2" type="ORF">D3272_12425</name>
</gene>